<evidence type="ECO:0000256" key="1">
    <source>
        <dbReference type="SAM" id="MobiDB-lite"/>
    </source>
</evidence>
<dbReference type="Proteomes" id="UP000006038">
    <property type="component" value="Chromosome 1"/>
</dbReference>
<keyword evidence="3" id="KW-1185">Reference proteome</keyword>
<proteinExistence type="predicted"/>
<sequence length="117" mass="12727">MSNVFFSEDVVELGSETGQAFQQLIADSVAETAKPNISDFFPFLSALDLSRRPRPAGPGPPAGYAVLRQRHRPAAEQRRREARRPARLAPGAPRQVAARTPTDPSSHDGISHSLTQI</sequence>
<organism evidence="2">
    <name type="scientific">Oryza brachyantha</name>
    <name type="common">malo sina</name>
    <dbReference type="NCBI Taxonomy" id="4533"/>
    <lineage>
        <taxon>Eukaryota</taxon>
        <taxon>Viridiplantae</taxon>
        <taxon>Streptophyta</taxon>
        <taxon>Embryophyta</taxon>
        <taxon>Tracheophyta</taxon>
        <taxon>Spermatophyta</taxon>
        <taxon>Magnoliopsida</taxon>
        <taxon>Liliopsida</taxon>
        <taxon>Poales</taxon>
        <taxon>Poaceae</taxon>
        <taxon>BOP clade</taxon>
        <taxon>Oryzoideae</taxon>
        <taxon>Oryzeae</taxon>
        <taxon>Oryzinae</taxon>
        <taxon>Oryza</taxon>
    </lineage>
</organism>
<reference evidence="2" key="1">
    <citation type="journal article" date="2013" name="Nat. Commun.">
        <title>Whole-genome sequencing of Oryza brachyantha reveals mechanisms underlying Oryza genome evolution.</title>
        <authorList>
            <person name="Chen J."/>
            <person name="Huang Q."/>
            <person name="Gao D."/>
            <person name="Wang J."/>
            <person name="Lang Y."/>
            <person name="Liu T."/>
            <person name="Li B."/>
            <person name="Bai Z."/>
            <person name="Luis Goicoechea J."/>
            <person name="Liang C."/>
            <person name="Chen C."/>
            <person name="Zhang W."/>
            <person name="Sun S."/>
            <person name="Liao Y."/>
            <person name="Zhang X."/>
            <person name="Yang L."/>
            <person name="Song C."/>
            <person name="Wang M."/>
            <person name="Shi J."/>
            <person name="Liu G."/>
            <person name="Liu J."/>
            <person name="Zhou H."/>
            <person name="Zhou W."/>
            <person name="Yu Q."/>
            <person name="An N."/>
            <person name="Chen Y."/>
            <person name="Cai Q."/>
            <person name="Wang B."/>
            <person name="Liu B."/>
            <person name="Min J."/>
            <person name="Huang Y."/>
            <person name="Wu H."/>
            <person name="Li Z."/>
            <person name="Zhang Y."/>
            <person name="Yin Y."/>
            <person name="Song W."/>
            <person name="Jiang J."/>
            <person name="Jackson S.A."/>
            <person name="Wing R.A."/>
            <person name="Wang J."/>
            <person name="Chen M."/>
        </authorList>
    </citation>
    <scope>NUCLEOTIDE SEQUENCE [LARGE SCALE GENOMIC DNA]</scope>
    <source>
        <strain evidence="2">cv. IRGC 101232</strain>
    </source>
</reference>
<reference evidence="2" key="2">
    <citation type="submission" date="2013-04" db="UniProtKB">
        <authorList>
            <consortium name="EnsemblPlants"/>
        </authorList>
    </citation>
    <scope>IDENTIFICATION</scope>
</reference>
<dbReference type="Gramene" id="OB01G20410.1">
    <property type="protein sequence ID" value="OB01G20410.1"/>
    <property type="gene ID" value="OB01G20410"/>
</dbReference>
<name>J3KYI5_ORYBR</name>
<protein>
    <submittedName>
        <fullName evidence="2">Uncharacterized protein</fullName>
    </submittedName>
</protein>
<dbReference type="AlphaFoldDB" id="J3KYI5"/>
<feature type="region of interest" description="Disordered" evidence="1">
    <location>
        <begin position="52"/>
        <end position="117"/>
    </location>
</feature>
<dbReference type="HOGENOM" id="CLU_2088535_0_0_1"/>
<evidence type="ECO:0000313" key="2">
    <source>
        <dbReference type="EnsemblPlants" id="OB01G20410.1"/>
    </source>
</evidence>
<dbReference type="EnsemblPlants" id="OB01G20410.1">
    <property type="protein sequence ID" value="OB01G20410.1"/>
    <property type="gene ID" value="OB01G20410"/>
</dbReference>
<accession>J3KYI5</accession>
<evidence type="ECO:0000313" key="3">
    <source>
        <dbReference type="Proteomes" id="UP000006038"/>
    </source>
</evidence>